<feature type="chain" id="PRO_5002872785" evidence="1">
    <location>
        <begin position="25"/>
        <end position="103"/>
    </location>
</feature>
<protein>
    <submittedName>
        <fullName evidence="2">Uncharacterized protein</fullName>
    </submittedName>
</protein>
<dbReference type="Proteomes" id="UP000007089">
    <property type="component" value="Chromosome"/>
</dbReference>
<name>B8JF75_ANAD2</name>
<sequence length="103" mass="10483">MRFRALRIAIVAGIFVLLSGAPQAMSAASAACCGDECERGGRDDGGCPPTCNVGDCAKVRPAVDPRGTPGLDAPIEIGRASVARDAQPVLPVVTSGVFHPPRA</sequence>
<keyword evidence="3" id="KW-1185">Reference proteome</keyword>
<dbReference type="AlphaFoldDB" id="B8JF75"/>
<evidence type="ECO:0000256" key="1">
    <source>
        <dbReference type="SAM" id="SignalP"/>
    </source>
</evidence>
<dbReference type="PROSITE" id="PS51257">
    <property type="entry name" value="PROKAR_LIPOPROTEIN"/>
    <property type="match status" value="1"/>
</dbReference>
<reference evidence="2" key="1">
    <citation type="submission" date="2009-01" db="EMBL/GenBank/DDBJ databases">
        <title>Complete sequence of Anaeromyxobacter dehalogenans 2CP-1.</title>
        <authorList>
            <consortium name="US DOE Joint Genome Institute"/>
            <person name="Lucas S."/>
            <person name="Copeland A."/>
            <person name="Lapidus A."/>
            <person name="Glavina del Rio T."/>
            <person name="Dalin E."/>
            <person name="Tice H."/>
            <person name="Bruce D."/>
            <person name="Goodwin L."/>
            <person name="Pitluck S."/>
            <person name="Saunders E."/>
            <person name="Brettin T."/>
            <person name="Detter J.C."/>
            <person name="Han C."/>
            <person name="Larimer F."/>
            <person name="Land M."/>
            <person name="Hauser L."/>
            <person name="Kyrpides N."/>
            <person name="Ovchinnikova G."/>
            <person name="Beliaev A.S."/>
            <person name="Richardson P."/>
        </authorList>
    </citation>
    <scope>NUCLEOTIDE SEQUENCE</scope>
    <source>
        <strain evidence="2">2CP-1</strain>
    </source>
</reference>
<evidence type="ECO:0000313" key="2">
    <source>
        <dbReference type="EMBL" id="ACL64432.1"/>
    </source>
</evidence>
<proteinExistence type="predicted"/>
<keyword evidence="1" id="KW-0732">Signal</keyword>
<dbReference type="HOGENOM" id="CLU_2257842_0_0_7"/>
<dbReference type="EMBL" id="CP001359">
    <property type="protein sequence ID" value="ACL64432.1"/>
    <property type="molecule type" value="Genomic_DNA"/>
</dbReference>
<accession>B8JF75</accession>
<feature type="signal peptide" evidence="1">
    <location>
        <begin position="1"/>
        <end position="24"/>
    </location>
</feature>
<gene>
    <name evidence="2" type="ordered locus">A2cp1_1082</name>
</gene>
<organism evidence="2 3">
    <name type="scientific">Anaeromyxobacter dehalogenans (strain ATCC BAA-258 / DSM 21875 / 2CP-1)</name>
    <dbReference type="NCBI Taxonomy" id="455488"/>
    <lineage>
        <taxon>Bacteria</taxon>
        <taxon>Pseudomonadati</taxon>
        <taxon>Myxococcota</taxon>
        <taxon>Myxococcia</taxon>
        <taxon>Myxococcales</taxon>
        <taxon>Cystobacterineae</taxon>
        <taxon>Anaeromyxobacteraceae</taxon>
        <taxon>Anaeromyxobacter</taxon>
    </lineage>
</organism>
<evidence type="ECO:0000313" key="3">
    <source>
        <dbReference type="Proteomes" id="UP000007089"/>
    </source>
</evidence>
<dbReference type="KEGG" id="acp:A2cp1_1082"/>